<feature type="region of interest" description="Disordered" evidence="1">
    <location>
        <begin position="90"/>
        <end position="126"/>
    </location>
</feature>
<evidence type="ECO:0000256" key="1">
    <source>
        <dbReference type="SAM" id="MobiDB-lite"/>
    </source>
</evidence>
<sequence length="181" mass="17909">MAIFSTTSSTAGMLLTGYMPSSNDIINSNLLSRTLFPCSSTISASAPFPTISDFTEKSQIYKSDSSFSSGSNGGVNQSIIVHASVGVGGGGRSGGGGGGGRSIGEGEDNNGSDGQSNSSPRQGGGAAAIPVYAAGSGAVVAAGSGAGTNHSNHRNTANVYSKCKKDGLLVVIETIITLLII</sequence>
<name>A0AAP0CW05_9ASTR</name>
<dbReference type="Proteomes" id="UP001408789">
    <property type="component" value="Unassembled WGS sequence"/>
</dbReference>
<comment type="caution">
    <text evidence="2">The sequence shown here is derived from an EMBL/GenBank/DDBJ whole genome shotgun (WGS) entry which is preliminary data.</text>
</comment>
<reference evidence="2 3" key="1">
    <citation type="submission" date="2024-04" db="EMBL/GenBank/DDBJ databases">
        <title>The reference genome of an endangered Asteraceae, Deinandra increscens subsp. villosa, native to the Central Coast of California.</title>
        <authorList>
            <person name="Guilliams M."/>
            <person name="Hasenstab-Lehman K."/>
            <person name="Meyer R."/>
            <person name="Mcevoy S."/>
        </authorList>
    </citation>
    <scope>NUCLEOTIDE SEQUENCE [LARGE SCALE GENOMIC DNA]</scope>
    <source>
        <tissue evidence="2">Leaf</tissue>
    </source>
</reference>
<protein>
    <submittedName>
        <fullName evidence="2">Uncharacterized protein</fullName>
    </submittedName>
</protein>
<proteinExistence type="predicted"/>
<dbReference type="EMBL" id="JBCNJP010000018">
    <property type="protein sequence ID" value="KAK9064015.1"/>
    <property type="molecule type" value="Genomic_DNA"/>
</dbReference>
<evidence type="ECO:0000313" key="3">
    <source>
        <dbReference type="Proteomes" id="UP001408789"/>
    </source>
</evidence>
<dbReference type="AlphaFoldDB" id="A0AAP0CW05"/>
<feature type="compositionally biased region" description="Gly residues" evidence="1">
    <location>
        <begin position="90"/>
        <end position="103"/>
    </location>
</feature>
<organism evidence="2 3">
    <name type="scientific">Deinandra increscens subsp. villosa</name>
    <dbReference type="NCBI Taxonomy" id="3103831"/>
    <lineage>
        <taxon>Eukaryota</taxon>
        <taxon>Viridiplantae</taxon>
        <taxon>Streptophyta</taxon>
        <taxon>Embryophyta</taxon>
        <taxon>Tracheophyta</taxon>
        <taxon>Spermatophyta</taxon>
        <taxon>Magnoliopsida</taxon>
        <taxon>eudicotyledons</taxon>
        <taxon>Gunneridae</taxon>
        <taxon>Pentapetalae</taxon>
        <taxon>asterids</taxon>
        <taxon>campanulids</taxon>
        <taxon>Asterales</taxon>
        <taxon>Asteraceae</taxon>
        <taxon>Asteroideae</taxon>
        <taxon>Heliantheae alliance</taxon>
        <taxon>Madieae</taxon>
        <taxon>Madiinae</taxon>
        <taxon>Deinandra</taxon>
    </lineage>
</organism>
<accession>A0AAP0CW05</accession>
<keyword evidence="3" id="KW-1185">Reference proteome</keyword>
<evidence type="ECO:0000313" key="2">
    <source>
        <dbReference type="EMBL" id="KAK9064015.1"/>
    </source>
</evidence>
<gene>
    <name evidence="2" type="ORF">SSX86_017887</name>
</gene>